<dbReference type="Gene3D" id="2.60.40.4070">
    <property type="match status" value="1"/>
</dbReference>
<sequence>MAAITNSSTDYSFLNKTKAEDKTKNDVGQLGLDDFMSLMTTQLQNQDPLKPMDNNQMLAQIASFAQVTGIADLQSSFSNFASTMQSNQALQGSSLVGKTVLFPSSVGYMTAADGMKGQVNVAEKVTDMKVTVYDEAGKKVRTIEMGTASGFTPFTWDGLDENGEALPEGAYQFKASGTVDGTNTAFATGIEARVSSVSISSDDGLYLNIEGIGSVAFKEVVEIT</sequence>
<dbReference type="Pfam" id="PF13860">
    <property type="entry name" value="FlgD_ig"/>
    <property type="match status" value="1"/>
</dbReference>
<dbReference type="GO" id="GO:0044781">
    <property type="term" value="P:bacterial-type flagellum organization"/>
    <property type="evidence" value="ECO:0007669"/>
    <property type="project" value="UniProtKB-KW"/>
</dbReference>
<name>A0A0F9I3Z8_9ZZZZ</name>
<organism evidence="4">
    <name type="scientific">marine sediment metagenome</name>
    <dbReference type="NCBI Taxonomy" id="412755"/>
    <lineage>
        <taxon>unclassified sequences</taxon>
        <taxon>metagenomes</taxon>
        <taxon>ecological metagenomes</taxon>
    </lineage>
</organism>
<feature type="domain" description="FlgD/Vpr Ig-like" evidence="2">
    <location>
        <begin position="113"/>
        <end position="178"/>
    </location>
</feature>
<evidence type="ECO:0000259" key="3">
    <source>
        <dbReference type="Pfam" id="PF13861"/>
    </source>
</evidence>
<accession>A0A0F9I3Z8</accession>
<evidence type="ECO:0000259" key="2">
    <source>
        <dbReference type="Pfam" id="PF13860"/>
    </source>
</evidence>
<reference evidence="4" key="1">
    <citation type="journal article" date="2015" name="Nature">
        <title>Complex archaea that bridge the gap between prokaryotes and eukaryotes.</title>
        <authorList>
            <person name="Spang A."/>
            <person name="Saw J.H."/>
            <person name="Jorgensen S.L."/>
            <person name="Zaremba-Niedzwiedzka K."/>
            <person name="Martijn J."/>
            <person name="Lind A.E."/>
            <person name="van Eijk R."/>
            <person name="Schleper C."/>
            <person name="Guy L."/>
            <person name="Ettema T.J."/>
        </authorList>
    </citation>
    <scope>NUCLEOTIDE SEQUENCE</scope>
</reference>
<dbReference type="InterPro" id="IPR025965">
    <property type="entry name" value="FlgD/Vpr_Ig-like"/>
</dbReference>
<evidence type="ECO:0008006" key="5">
    <source>
        <dbReference type="Google" id="ProtNLM"/>
    </source>
</evidence>
<keyword evidence="1" id="KW-1005">Bacterial flagellum biogenesis</keyword>
<dbReference type="AlphaFoldDB" id="A0A0F9I3Z8"/>
<evidence type="ECO:0000313" key="4">
    <source>
        <dbReference type="EMBL" id="KKM22242.1"/>
    </source>
</evidence>
<comment type="caution">
    <text evidence="4">The sequence shown here is derived from an EMBL/GenBank/DDBJ whole genome shotgun (WGS) entry which is preliminary data.</text>
</comment>
<dbReference type="InterPro" id="IPR005648">
    <property type="entry name" value="FlgD"/>
</dbReference>
<gene>
    <name evidence="4" type="ORF">LCGC14_1627300</name>
</gene>
<protein>
    <recommendedName>
        <fullName evidence="5">Basal-body rod modification protein FlgD</fullName>
    </recommendedName>
</protein>
<dbReference type="EMBL" id="LAZR01013376">
    <property type="protein sequence ID" value="KKM22242.1"/>
    <property type="molecule type" value="Genomic_DNA"/>
</dbReference>
<dbReference type="Pfam" id="PF03963">
    <property type="entry name" value="FlgD"/>
    <property type="match status" value="1"/>
</dbReference>
<evidence type="ECO:0000256" key="1">
    <source>
        <dbReference type="ARBA" id="ARBA00022795"/>
    </source>
</evidence>
<dbReference type="Gene3D" id="2.30.30.910">
    <property type="match status" value="1"/>
</dbReference>
<dbReference type="InterPro" id="IPR025963">
    <property type="entry name" value="FLgD_Tudor"/>
</dbReference>
<dbReference type="Pfam" id="PF13861">
    <property type="entry name" value="FLgD_tudor"/>
    <property type="match status" value="1"/>
</dbReference>
<proteinExistence type="predicted"/>
<feature type="domain" description="FlgD Tudor-like" evidence="3">
    <location>
        <begin position="87"/>
        <end position="220"/>
    </location>
</feature>